<evidence type="ECO:0000256" key="1">
    <source>
        <dbReference type="SAM" id="MobiDB-lite"/>
    </source>
</evidence>
<protein>
    <submittedName>
        <fullName evidence="3">Uncharacterized protein</fullName>
    </submittedName>
</protein>
<evidence type="ECO:0000313" key="4">
    <source>
        <dbReference type="Proteomes" id="UP001056610"/>
    </source>
</evidence>
<dbReference type="EMBL" id="CP097320">
    <property type="protein sequence ID" value="UQX11913.1"/>
    <property type="molecule type" value="Genomic_DNA"/>
</dbReference>
<accession>A0ABY4QQ68</accession>
<gene>
    <name evidence="3" type="ORF">M5I08_05885</name>
</gene>
<reference evidence="3" key="1">
    <citation type="submission" date="2022-05" db="EMBL/GenBank/DDBJ databases">
        <title>A methanotrophic Mycobacterium dominates a cave microbial ecosystem.</title>
        <authorList>
            <person name="Van Spanning R.J.M."/>
            <person name="Guan Q."/>
            <person name="Melkonian C."/>
            <person name="Gallant J."/>
            <person name="Polerecky L."/>
            <person name="Flot J.-F."/>
            <person name="Brandt B.W."/>
            <person name="Braster M."/>
            <person name="Iturbe Espinoza P."/>
            <person name="Aerts J."/>
            <person name="Meima-Franke M."/>
            <person name="Piersma S.R."/>
            <person name="Bunduc C."/>
            <person name="Ummels R."/>
            <person name="Pain A."/>
            <person name="Fleming E.J."/>
            <person name="van der Wel N."/>
            <person name="Gherman V.D."/>
            <person name="Sarbu S.M."/>
            <person name="Bodelier P.L.E."/>
            <person name="Bitter W."/>
        </authorList>
    </citation>
    <scope>NUCLEOTIDE SEQUENCE</scope>
    <source>
        <strain evidence="3">Sulfur Cave</strain>
    </source>
</reference>
<sequence>MIISRSLIAAAVMALVALGTASPANALGPPPDGMYTFSEPGGPPTT</sequence>
<name>A0ABY4QQ68_9MYCO</name>
<organism evidence="3 4">
    <name type="scientific">Candidatus Mycobacterium methanotrophicum</name>
    <dbReference type="NCBI Taxonomy" id="2943498"/>
    <lineage>
        <taxon>Bacteria</taxon>
        <taxon>Bacillati</taxon>
        <taxon>Actinomycetota</taxon>
        <taxon>Actinomycetes</taxon>
        <taxon>Mycobacteriales</taxon>
        <taxon>Mycobacteriaceae</taxon>
        <taxon>Mycobacterium</taxon>
    </lineage>
</organism>
<keyword evidence="2" id="KW-0732">Signal</keyword>
<feature type="chain" id="PRO_5045228436" evidence="2">
    <location>
        <begin position="27"/>
        <end position="46"/>
    </location>
</feature>
<evidence type="ECO:0000313" key="3">
    <source>
        <dbReference type="EMBL" id="UQX11913.1"/>
    </source>
</evidence>
<dbReference type="RefSeq" id="WP_219065601.1">
    <property type="nucleotide sequence ID" value="NZ_CAJUXY010000002.1"/>
</dbReference>
<dbReference type="Proteomes" id="UP001056610">
    <property type="component" value="Chromosome"/>
</dbReference>
<evidence type="ECO:0000256" key="2">
    <source>
        <dbReference type="SAM" id="SignalP"/>
    </source>
</evidence>
<feature type="region of interest" description="Disordered" evidence="1">
    <location>
        <begin position="23"/>
        <end position="46"/>
    </location>
</feature>
<keyword evidence="4" id="KW-1185">Reference proteome</keyword>
<proteinExistence type="predicted"/>
<feature type="signal peptide" evidence="2">
    <location>
        <begin position="1"/>
        <end position="26"/>
    </location>
</feature>